<dbReference type="NCBIfam" id="NF033788">
    <property type="entry name" value="HTH_metalloreg"/>
    <property type="match status" value="1"/>
</dbReference>
<dbReference type="SMART" id="SM00418">
    <property type="entry name" value="HTH_ARSR"/>
    <property type="match status" value="1"/>
</dbReference>
<dbReference type="InterPro" id="IPR036388">
    <property type="entry name" value="WH-like_DNA-bd_sf"/>
</dbReference>
<evidence type="ECO:0000313" key="6">
    <source>
        <dbReference type="EMBL" id="SHF20698.1"/>
    </source>
</evidence>
<feature type="region of interest" description="Disordered" evidence="4">
    <location>
        <begin position="1"/>
        <end position="25"/>
    </location>
</feature>
<sequence>MYGLEGTARHPSPIENMQATPETPTKPTLQFMQTGAAAAAELLRMLSNEHRLLVLCLLLEHGELSVTAMLEEVELGQSALSQHLAKLRASGLVTYRRDAQTLYYRIQNPDVARLIAVLKDIYCP</sequence>
<feature type="compositionally biased region" description="Polar residues" evidence="4">
    <location>
        <begin position="15"/>
        <end position="25"/>
    </location>
</feature>
<keyword evidence="2 6" id="KW-0238">DNA-binding</keyword>
<evidence type="ECO:0000313" key="7">
    <source>
        <dbReference type="Proteomes" id="UP000184327"/>
    </source>
</evidence>
<dbReference type="PROSITE" id="PS50987">
    <property type="entry name" value="HTH_ARSR_2"/>
    <property type="match status" value="1"/>
</dbReference>
<keyword evidence="3" id="KW-0804">Transcription</keyword>
<dbReference type="Pfam" id="PF01022">
    <property type="entry name" value="HTH_5"/>
    <property type="match status" value="1"/>
</dbReference>
<evidence type="ECO:0000256" key="2">
    <source>
        <dbReference type="ARBA" id="ARBA00023125"/>
    </source>
</evidence>
<dbReference type="STRING" id="1122156.SAMN02745117_01513"/>
<organism evidence="6 7">
    <name type="scientific">Lampropedia hyalina DSM 16112</name>
    <dbReference type="NCBI Taxonomy" id="1122156"/>
    <lineage>
        <taxon>Bacteria</taxon>
        <taxon>Pseudomonadati</taxon>
        <taxon>Pseudomonadota</taxon>
        <taxon>Betaproteobacteria</taxon>
        <taxon>Burkholderiales</taxon>
        <taxon>Comamonadaceae</taxon>
        <taxon>Lampropedia</taxon>
    </lineage>
</organism>
<dbReference type="SUPFAM" id="SSF46785">
    <property type="entry name" value="Winged helix' DNA-binding domain"/>
    <property type="match status" value="1"/>
</dbReference>
<dbReference type="PANTHER" id="PTHR43132:SF2">
    <property type="entry name" value="ARSENICAL RESISTANCE OPERON REPRESSOR ARSR-RELATED"/>
    <property type="match status" value="1"/>
</dbReference>
<dbReference type="GO" id="GO:0003677">
    <property type="term" value="F:DNA binding"/>
    <property type="evidence" value="ECO:0007669"/>
    <property type="project" value="UniProtKB-KW"/>
</dbReference>
<evidence type="ECO:0000256" key="3">
    <source>
        <dbReference type="ARBA" id="ARBA00023163"/>
    </source>
</evidence>
<dbReference type="CDD" id="cd00090">
    <property type="entry name" value="HTH_ARSR"/>
    <property type="match status" value="1"/>
</dbReference>
<gene>
    <name evidence="6" type="ORF">SAMN02745117_01513</name>
</gene>
<dbReference type="InterPro" id="IPR001845">
    <property type="entry name" value="HTH_ArsR_DNA-bd_dom"/>
</dbReference>
<evidence type="ECO:0000259" key="5">
    <source>
        <dbReference type="PROSITE" id="PS50987"/>
    </source>
</evidence>
<evidence type="ECO:0000256" key="1">
    <source>
        <dbReference type="ARBA" id="ARBA00023015"/>
    </source>
</evidence>
<name>A0A1M4ZRR5_9BURK</name>
<evidence type="ECO:0000256" key="4">
    <source>
        <dbReference type="SAM" id="MobiDB-lite"/>
    </source>
</evidence>
<reference evidence="6 7" key="1">
    <citation type="submission" date="2016-11" db="EMBL/GenBank/DDBJ databases">
        <authorList>
            <person name="Jaros S."/>
            <person name="Januszkiewicz K."/>
            <person name="Wedrychowicz H."/>
        </authorList>
    </citation>
    <scope>NUCLEOTIDE SEQUENCE [LARGE SCALE GENOMIC DNA]</scope>
    <source>
        <strain evidence="6 7">DSM 16112</strain>
    </source>
</reference>
<dbReference type="PANTHER" id="PTHR43132">
    <property type="entry name" value="ARSENICAL RESISTANCE OPERON REPRESSOR ARSR-RELATED"/>
    <property type="match status" value="1"/>
</dbReference>
<accession>A0A1M4ZRR5</accession>
<dbReference type="Proteomes" id="UP000184327">
    <property type="component" value="Unassembled WGS sequence"/>
</dbReference>
<keyword evidence="7" id="KW-1185">Reference proteome</keyword>
<proteinExistence type="predicted"/>
<dbReference type="InterPro" id="IPR011991">
    <property type="entry name" value="ArsR-like_HTH"/>
</dbReference>
<dbReference type="InterPro" id="IPR036390">
    <property type="entry name" value="WH_DNA-bd_sf"/>
</dbReference>
<dbReference type="PRINTS" id="PR00778">
    <property type="entry name" value="HTHARSR"/>
</dbReference>
<dbReference type="EMBL" id="FQUZ01000015">
    <property type="protein sequence ID" value="SHF20698.1"/>
    <property type="molecule type" value="Genomic_DNA"/>
</dbReference>
<dbReference type="GO" id="GO:0003700">
    <property type="term" value="F:DNA-binding transcription factor activity"/>
    <property type="evidence" value="ECO:0007669"/>
    <property type="project" value="InterPro"/>
</dbReference>
<dbReference type="InterPro" id="IPR051011">
    <property type="entry name" value="Metal_resp_trans_reg"/>
</dbReference>
<feature type="domain" description="HTH arsR-type" evidence="5">
    <location>
        <begin position="31"/>
        <end position="124"/>
    </location>
</feature>
<dbReference type="Gene3D" id="1.10.10.10">
    <property type="entry name" value="Winged helix-like DNA-binding domain superfamily/Winged helix DNA-binding domain"/>
    <property type="match status" value="1"/>
</dbReference>
<protein>
    <submittedName>
        <fullName evidence="6">DNA-binding transcriptional regulator, ArsR family</fullName>
    </submittedName>
</protein>
<keyword evidence="1" id="KW-0805">Transcription regulation</keyword>
<dbReference type="AlphaFoldDB" id="A0A1M4ZRR5"/>